<dbReference type="Gene3D" id="3.40.190.170">
    <property type="entry name" value="Bacterial extracellular solute-binding protein, family 7"/>
    <property type="match status" value="1"/>
</dbReference>
<comment type="caution">
    <text evidence="3">The sequence shown here is derived from an EMBL/GenBank/DDBJ whole genome shotgun (WGS) entry which is preliminary data.</text>
</comment>
<organism evidence="3 4">
    <name type="scientific">Geomicrobium sediminis</name>
    <dbReference type="NCBI Taxonomy" id="1347788"/>
    <lineage>
        <taxon>Bacteria</taxon>
        <taxon>Bacillati</taxon>
        <taxon>Bacillota</taxon>
        <taxon>Bacilli</taxon>
        <taxon>Bacillales</taxon>
        <taxon>Geomicrobium</taxon>
    </lineage>
</organism>
<keyword evidence="4" id="KW-1185">Reference proteome</keyword>
<accession>A0ABS2PDZ4</accession>
<dbReference type="PANTHER" id="PTHR33376:SF15">
    <property type="entry name" value="BLL6794 PROTEIN"/>
    <property type="match status" value="1"/>
</dbReference>
<gene>
    <name evidence="3" type="ORF">JOD17_002295</name>
</gene>
<dbReference type="Proteomes" id="UP000741863">
    <property type="component" value="Unassembled WGS sequence"/>
</dbReference>
<proteinExistence type="predicted"/>
<reference evidence="3 4" key="1">
    <citation type="submission" date="2021-01" db="EMBL/GenBank/DDBJ databases">
        <title>Genomic Encyclopedia of Type Strains, Phase IV (KMG-IV): sequencing the most valuable type-strain genomes for metagenomic binning, comparative biology and taxonomic classification.</title>
        <authorList>
            <person name="Goeker M."/>
        </authorList>
    </citation>
    <scope>NUCLEOTIDE SEQUENCE [LARGE SCALE GENOMIC DNA]</scope>
    <source>
        <strain evidence="3 4">DSM 25540</strain>
    </source>
</reference>
<dbReference type="RefSeq" id="WP_204697778.1">
    <property type="nucleotide sequence ID" value="NZ_JAFBEC010000006.1"/>
</dbReference>
<evidence type="ECO:0000313" key="3">
    <source>
        <dbReference type="EMBL" id="MBM7633201.1"/>
    </source>
</evidence>
<feature type="chain" id="PRO_5045992901" evidence="2">
    <location>
        <begin position="25"/>
        <end position="373"/>
    </location>
</feature>
<protein>
    <submittedName>
        <fullName evidence="3">TRAP-type C4-dicarboxylate transport system substrate-binding protein</fullName>
    </submittedName>
</protein>
<evidence type="ECO:0000313" key="4">
    <source>
        <dbReference type="Proteomes" id="UP000741863"/>
    </source>
</evidence>
<evidence type="ECO:0000256" key="2">
    <source>
        <dbReference type="SAM" id="SignalP"/>
    </source>
</evidence>
<dbReference type="PROSITE" id="PS51257">
    <property type="entry name" value="PROKAR_LIPOPROTEIN"/>
    <property type="match status" value="1"/>
</dbReference>
<evidence type="ECO:0000256" key="1">
    <source>
        <dbReference type="ARBA" id="ARBA00022729"/>
    </source>
</evidence>
<dbReference type="EMBL" id="JAFBEC010000006">
    <property type="protein sequence ID" value="MBM7633201.1"/>
    <property type="molecule type" value="Genomic_DNA"/>
</dbReference>
<sequence>MLQRKMSVLLIPLTLILASCVQVDEETTTTDGEEPIELTISSLVSSQNGWWQGFFSPWMEDVEERTDGKVVFDSYTSRELVPTNEELQALRNGTIDIAAPLWPLYDPKRFPLTEVTVLPLLESDTVIAARAFADLIYSEEPITDDGKTFTELEYGEKDLKVIPYSPTQQYVMSTKDYPLETVEDFRQASLRSPTRIHEIFAGKIGVNSVSIPSADMFDAINRGAFEGAFFSVADWTGYGMQEVFNYTLEGINLGHFSGVWAMTEENWNSLPEEVQQIMVETAEDHLDGSGQIWEDRAIEIREEALNNGAEFVHLEDIDEDAQQYLINGMVDTWHTWIDEHEQNGLPAREVAILWRDLIIKHGGDVPDEIKAIE</sequence>
<dbReference type="SUPFAM" id="SSF53850">
    <property type="entry name" value="Periplasmic binding protein-like II"/>
    <property type="match status" value="1"/>
</dbReference>
<dbReference type="Pfam" id="PF03480">
    <property type="entry name" value="DctP"/>
    <property type="match status" value="1"/>
</dbReference>
<feature type="signal peptide" evidence="2">
    <location>
        <begin position="1"/>
        <end position="24"/>
    </location>
</feature>
<name>A0ABS2PDZ4_9BACL</name>
<dbReference type="NCBIfam" id="NF037995">
    <property type="entry name" value="TRAP_S1"/>
    <property type="match status" value="1"/>
</dbReference>
<dbReference type="InterPro" id="IPR038404">
    <property type="entry name" value="TRAP_DctP_sf"/>
</dbReference>
<dbReference type="InterPro" id="IPR018389">
    <property type="entry name" value="DctP_fam"/>
</dbReference>
<keyword evidence="1 2" id="KW-0732">Signal</keyword>
<dbReference type="PANTHER" id="PTHR33376">
    <property type="match status" value="1"/>
</dbReference>